<reference evidence="1" key="1">
    <citation type="submission" date="2022-08" db="UniProtKB">
        <authorList>
            <consortium name="EnsemblMetazoa"/>
        </authorList>
    </citation>
    <scope>IDENTIFICATION</scope>
    <source>
        <strain evidence="1">05x7-T-G4-1.051#20</strain>
    </source>
</reference>
<name>A0A8W8MKU4_MAGGI</name>
<dbReference type="EnsemblMetazoa" id="G33740.1">
    <property type="protein sequence ID" value="G33740.1:cds"/>
    <property type="gene ID" value="G33740"/>
</dbReference>
<protein>
    <submittedName>
        <fullName evidence="1">Uncharacterized protein</fullName>
    </submittedName>
</protein>
<keyword evidence="2" id="KW-1185">Reference proteome</keyword>
<accession>A0A8W8MKU4</accession>
<evidence type="ECO:0000313" key="1">
    <source>
        <dbReference type="EnsemblMetazoa" id="G33740.1:cds"/>
    </source>
</evidence>
<dbReference type="Proteomes" id="UP000005408">
    <property type="component" value="Unassembled WGS sequence"/>
</dbReference>
<proteinExistence type="predicted"/>
<organism evidence="1 2">
    <name type="scientific">Magallana gigas</name>
    <name type="common">Pacific oyster</name>
    <name type="synonym">Crassostrea gigas</name>
    <dbReference type="NCBI Taxonomy" id="29159"/>
    <lineage>
        <taxon>Eukaryota</taxon>
        <taxon>Metazoa</taxon>
        <taxon>Spiralia</taxon>
        <taxon>Lophotrochozoa</taxon>
        <taxon>Mollusca</taxon>
        <taxon>Bivalvia</taxon>
        <taxon>Autobranchia</taxon>
        <taxon>Pteriomorphia</taxon>
        <taxon>Ostreida</taxon>
        <taxon>Ostreoidea</taxon>
        <taxon>Ostreidae</taxon>
        <taxon>Magallana</taxon>
    </lineage>
</organism>
<sequence length="98" mass="11543">MFTISKNNLAKILPEGKFKFVEVMLEVTAKGYFWQEVRAYIKDVLLPYHEKTTLNHQPSRAANRMLKELGGLCQHEKKDILRCLRTLSCWTRPEQPQH</sequence>
<evidence type="ECO:0000313" key="2">
    <source>
        <dbReference type="Proteomes" id="UP000005408"/>
    </source>
</evidence>
<dbReference type="AlphaFoldDB" id="A0A8W8MKU4"/>